<protein>
    <recommendedName>
        <fullName evidence="4">SCP domain-containing protein</fullName>
    </recommendedName>
</protein>
<reference evidence="2 3" key="1">
    <citation type="submission" date="2013-12" db="EMBL/GenBank/DDBJ databases">
        <title>Draft genome of the parsitic nematode Ancylostoma duodenale.</title>
        <authorList>
            <person name="Mitreva M."/>
        </authorList>
    </citation>
    <scope>NUCLEOTIDE SEQUENCE [LARGE SCALE GENOMIC DNA]</scope>
    <source>
        <strain evidence="2 3">Zhejiang</strain>
    </source>
</reference>
<dbReference type="AlphaFoldDB" id="A0A0C2CUS0"/>
<dbReference type="Proteomes" id="UP000054047">
    <property type="component" value="Unassembled WGS sequence"/>
</dbReference>
<dbReference type="SUPFAM" id="SSF55797">
    <property type="entry name" value="PR-1-like"/>
    <property type="match status" value="1"/>
</dbReference>
<dbReference type="InterPro" id="IPR035940">
    <property type="entry name" value="CAP_sf"/>
</dbReference>
<evidence type="ECO:0008006" key="4">
    <source>
        <dbReference type="Google" id="ProtNLM"/>
    </source>
</evidence>
<dbReference type="Gene3D" id="3.40.33.10">
    <property type="entry name" value="CAP"/>
    <property type="match status" value="1"/>
</dbReference>
<feature type="compositionally biased region" description="Basic and acidic residues" evidence="1">
    <location>
        <begin position="7"/>
        <end position="23"/>
    </location>
</feature>
<keyword evidence="3" id="KW-1185">Reference proteome</keyword>
<sequence length="65" mass="7495">MDNLQNDFRRKLSKGEQMGKDGIKLPPAEKMYVMGWDCNMELQVHEQVEQCKTVSHPGFGVNQNK</sequence>
<dbReference type="OrthoDB" id="7174251at2759"/>
<gene>
    <name evidence="2" type="ORF">ANCDUO_09087</name>
</gene>
<organism evidence="2 3">
    <name type="scientific">Ancylostoma duodenale</name>
    <dbReference type="NCBI Taxonomy" id="51022"/>
    <lineage>
        <taxon>Eukaryota</taxon>
        <taxon>Metazoa</taxon>
        <taxon>Ecdysozoa</taxon>
        <taxon>Nematoda</taxon>
        <taxon>Chromadorea</taxon>
        <taxon>Rhabditida</taxon>
        <taxon>Rhabditina</taxon>
        <taxon>Rhabditomorpha</taxon>
        <taxon>Strongyloidea</taxon>
        <taxon>Ancylostomatidae</taxon>
        <taxon>Ancylostomatinae</taxon>
        <taxon>Ancylostoma</taxon>
    </lineage>
</organism>
<evidence type="ECO:0000313" key="2">
    <source>
        <dbReference type="EMBL" id="KIH60653.1"/>
    </source>
</evidence>
<accession>A0A0C2CUS0</accession>
<feature type="region of interest" description="Disordered" evidence="1">
    <location>
        <begin position="1"/>
        <end position="24"/>
    </location>
</feature>
<name>A0A0C2CUS0_9BILA</name>
<dbReference type="EMBL" id="KN730771">
    <property type="protein sequence ID" value="KIH60653.1"/>
    <property type="molecule type" value="Genomic_DNA"/>
</dbReference>
<evidence type="ECO:0000313" key="3">
    <source>
        <dbReference type="Proteomes" id="UP000054047"/>
    </source>
</evidence>
<evidence type="ECO:0000256" key="1">
    <source>
        <dbReference type="SAM" id="MobiDB-lite"/>
    </source>
</evidence>
<proteinExistence type="predicted"/>